<evidence type="ECO:0000256" key="7">
    <source>
        <dbReference type="ARBA" id="ARBA00022884"/>
    </source>
</evidence>
<dbReference type="RefSeq" id="WP_381535886.1">
    <property type="nucleotide sequence ID" value="NZ_JBHUGI010000006.1"/>
</dbReference>
<dbReference type="InterPro" id="IPR027408">
    <property type="entry name" value="PNPase/RNase_PH_dom_sf"/>
</dbReference>
<comment type="caution">
    <text evidence="11">The sequence shown here is derived from an EMBL/GenBank/DDBJ whole genome shotgun (WGS) entry which is preliminary data.</text>
</comment>
<reference evidence="12" key="1">
    <citation type="journal article" date="2019" name="Int. J. Syst. Evol. Microbiol.">
        <title>The Global Catalogue of Microorganisms (GCM) 10K type strain sequencing project: providing services to taxonomists for standard genome sequencing and annotation.</title>
        <authorList>
            <consortium name="The Broad Institute Genomics Platform"/>
            <consortium name="The Broad Institute Genome Sequencing Center for Infectious Disease"/>
            <person name="Wu L."/>
            <person name="Ma J."/>
        </authorList>
    </citation>
    <scope>NUCLEOTIDE SEQUENCE [LARGE SCALE GENOMIC DNA]</scope>
    <source>
        <strain evidence="12">CGMCC 4.7177</strain>
    </source>
</reference>
<dbReference type="InterPro" id="IPR018336">
    <property type="entry name" value="RNase_PH_CS"/>
</dbReference>
<evidence type="ECO:0000256" key="4">
    <source>
        <dbReference type="ARBA" id="ARBA00022679"/>
    </source>
</evidence>
<dbReference type="GO" id="GO:0009022">
    <property type="term" value="F:tRNA nucleotidyltransferase activity"/>
    <property type="evidence" value="ECO:0007669"/>
    <property type="project" value="UniProtKB-EC"/>
</dbReference>
<feature type="domain" description="Exoribonuclease phosphorolytic" evidence="9">
    <location>
        <begin position="11"/>
        <end position="140"/>
    </location>
</feature>
<evidence type="ECO:0000313" key="12">
    <source>
        <dbReference type="Proteomes" id="UP001597218"/>
    </source>
</evidence>
<dbReference type="CDD" id="cd11362">
    <property type="entry name" value="RNase_PH_bact"/>
    <property type="match status" value="1"/>
</dbReference>
<dbReference type="InterPro" id="IPR001247">
    <property type="entry name" value="ExoRNase_PH_dom1"/>
</dbReference>
<dbReference type="PROSITE" id="PS01277">
    <property type="entry name" value="RIBONUCLEASE_PH"/>
    <property type="match status" value="1"/>
</dbReference>
<name>A0ABW4SFE8_9BACL</name>
<dbReference type="InterPro" id="IPR002381">
    <property type="entry name" value="RNase_PH_bac-type"/>
</dbReference>
<comment type="similarity">
    <text evidence="1 8">Belongs to the RNase PH family.</text>
</comment>
<comment type="catalytic activity">
    <reaction evidence="8">
        <text>tRNA(n+1) + phosphate = tRNA(n) + a ribonucleoside 5'-diphosphate</text>
        <dbReference type="Rhea" id="RHEA:10628"/>
        <dbReference type="Rhea" id="RHEA-COMP:17343"/>
        <dbReference type="Rhea" id="RHEA-COMP:17344"/>
        <dbReference type="ChEBI" id="CHEBI:43474"/>
        <dbReference type="ChEBI" id="CHEBI:57930"/>
        <dbReference type="ChEBI" id="CHEBI:173114"/>
        <dbReference type="EC" id="2.7.7.56"/>
    </reaction>
</comment>
<comment type="subunit">
    <text evidence="8">Homohexameric ring arranged as a trimer of dimers.</text>
</comment>
<evidence type="ECO:0000313" key="11">
    <source>
        <dbReference type="EMBL" id="MFD1927237.1"/>
    </source>
</evidence>
<evidence type="ECO:0000256" key="2">
    <source>
        <dbReference type="ARBA" id="ARBA00022552"/>
    </source>
</evidence>
<keyword evidence="2 8" id="KW-0698">rRNA processing</keyword>
<dbReference type="SUPFAM" id="SSF55666">
    <property type="entry name" value="Ribonuclease PH domain 2-like"/>
    <property type="match status" value="1"/>
</dbReference>
<organism evidence="11 12">
    <name type="scientific">Sporosarcina siberiensis</name>
    <dbReference type="NCBI Taxonomy" id="1365606"/>
    <lineage>
        <taxon>Bacteria</taxon>
        <taxon>Bacillati</taxon>
        <taxon>Bacillota</taxon>
        <taxon>Bacilli</taxon>
        <taxon>Bacillales</taxon>
        <taxon>Caryophanaceae</taxon>
        <taxon>Sporosarcina</taxon>
    </lineage>
</organism>
<keyword evidence="7" id="KW-0694">RNA-binding</keyword>
<sequence length="252" mass="27442">MRHDGRTLNMLRPVKIETDYLIHPEGSVLISVGNTKVICTASVEDRVPHFLRGSGKGWITAEYSMLPRATGQRTQREAAKGKVSGRTMEIQRLIGRALRAVVDLESLGERTIWIDCDVIQADGGTRTASITGAFVAMTIAIAKINSEKQFRIFPVSSLLAATSVGKTIEDELIVDLDYIEDSSAAVDMNVVMTGRGEFVELQGSGEEATFTRAEMNDLVALAEEGIKELFEIQTNALGDMADLIGFYGSVPE</sequence>
<comment type="function">
    <text evidence="8">Phosphorolytic 3'-5' exoribonuclease that plays an important role in tRNA 3'-end maturation. Removes nucleotide residues following the 3'-CCA terminus of tRNAs; can also add nucleotides to the ends of RNA molecules by using nucleoside diphosphates as substrates, but this may not be physiologically important. Probably plays a role in initiation of 16S rRNA degradation (leading to ribosome degradation) during starvation.</text>
</comment>
<dbReference type="SUPFAM" id="SSF54211">
    <property type="entry name" value="Ribosomal protein S5 domain 2-like"/>
    <property type="match status" value="1"/>
</dbReference>
<evidence type="ECO:0000256" key="3">
    <source>
        <dbReference type="ARBA" id="ARBA00022555"/>
    </source>
</evidence>
<feature type="binding site" evidence="8">
    <location>
        <begin position="124"/>
        <end position="126"/>
    </location>
    <ligand>
        <name>phosphate</name>
        <dbReference type="ChEBI" id="CHEBI:43474"/>
        <note>substrate</note>
    </ligand>
</feature>
<keyword evidence="12" id="KW-1185">Reference proteome</keyword>
<evidence type="ECO:0000259" key="10">
    <source>
        <dbReference type="Pfam" id="PF03725"/>
    </source>
</evidence>
<dbReference type="PANTHER" id="PTHR11953:SF0">
    <property type="entry name" value="EXOSOME COMPLEX COMPONENT RRP41"/>
    <property type="match status" value="1"/>
</dbReference>
<evidence type="ECO:0000256" key="1">
    <source>
        <dbReference type="ARBA" id="ARBA00006678"/>
    </source>
</evidence>
<protein>
    <recommendedName>
        <fullName evidence="8">Ribonuclease PH</fullName>
        <shortName evidence="8">RNase PH</shortName>
        <ecNumber evidence="8">2.7.7.56</ecNumber>
    </recommendedName>
    <alternativeName>
        <fullName evidence="8">tRNA nucleotidyltransferase</fullName>
    </alternativeName>
</protein>
<dbReference type="InterPro" id="IPR036345">
    <property type="entry name" value="ExoRNase_PH_dom2_sf"/>
</dbReference>
<accession>A0ABW4SFE8</accession>
<keyword evidence="5 8" id="KW-0819">tRNA processing</keyword>
<dbReference type="NCBIfam" id="TIGR01966">
    <property type="entry name" value="RNasePH"/>
    <property type="match status" value="1"/>
</dbReference>
<dbReference type="Pfam" id="PF01138">
    <property type="entry name" value="RNase_PH"/>
    <property type="match status" value="1"/>
</dbReference>
<dbReference type="HAMAP" id="MF_00564">
    <property type="entry name" value="RNase_PH"/>
    <property type="match status" value="1"/>
</dbReference>
<feature type="binding site" evidence="8">
    <location>
        <position position="86"/>
    </location>
    <ligand>
        <name>phosphate</name>
        <dbReference type="ChEBI" id="CHEBI:43474"/>
        <note>substrate</note>
    </ligand>
</feature>
<evidence type="ECO:0000259" key="9">
    <source>
        <dbReference type="Pfam" id="PF01138"/>
    </source>
</evidence>
<dbReference type="PANTHER" id="PTHR11953">
    <property type="entry name" value="EXOSOME COMPLEX COMPONENT"/>
    <property type="match status" value="1"/>
</dbReference>
<evidence type="ECO:0000256" key="5">
    <source>
        <dbReference type="ARBA" id="ARBA00022694"/>
    </source>
</evidence>
<dbReference type="EC" id="2.7.7.56" evidence="8"/>
<keyword evidence="4 8" id="KW-0808">Transferase</keyword>
<proteinExistence type="inferred from homology"/>
<dbReference type="Proteomes" id="UP001597218">
    <property type="component" value="Unassembled WGS sequence"/>
</dbReference>
<dbReference type="InterPro" id="IPR020568">
    <property type="entry name" value="Ribosomal_Su5_D2-typ_SF"/>
</dbReference>
<dbReference type="Gene3D" id="3.30.230.70">
    <property type="entry name" value="GHMP Kinase, N-terminal domain"/>
    <property type="match status" value="1"/>
</dbReference>
<dbReference type="InterPro" id="IPR015847">
    <property type="entry name" value="ExoRNase_PH_dom2"/>
</dbReference>
<dbReference type="Pfam" id="PF03725">
    <property type="entry name" value="RNase_PH_C"/>
    <property type="match status" value="1"/>
</dbReference>
<keyword evidence="6 8" id="KW-0548">Nucleotidyltransferase</keyword>
<keyword evidence="3 8" id="KW-0820">tRNA-binding</keyword>
<evidence type="ECO:0000256" key="8">
    <source>
        <dbReference type="HAMAP-Rule" id="MF_00564"/>
    </source>
</evidence>
<feature type="domain" description="Exoribonuclease phosphorolytic" evidence="10">
    <location>
        <begin position="159"/>
        <end position="224"/>
    </location>
</feature>
<evidence type="ECO:0000256" key="6">
    <source>
        <dbReference type="ARBA" id="ARBA00022695"/>
    </source>
</evidence>
<dbReference type="EMBL" id="JBHUGI010000006">
    <property type="protein sequence ID" value="MFD1927237.1"/>
    <property type="molecule type" value="Genomic_DNA"/>
</dbReference>
<dbReference type="InterPro" id="IPR050080">
    <property type="entry name" value="RNase_PH"/>
</dbReference>
<gene>
    <name evidence="8 11" type="primary">rph</name>
    <name evidence="11" type="ORF">ACFSFY_04065</name>
</gene>